<feature type="compositionally biased region" description="Polar residues" evidence="1">
    <location>
        <begin position="19"/>
        <end position="28"/>
    </location>
</feature>
<evidence type="ECO:0000256" key="1">
    <source>
        <dbReference type="SAM" id="MobiDB-lite"/>
    </source>
</evidence>
<dbReference type="AlphaFoldDB" id="A0A1G4MI92"/>
<dbReference type="OMA" id="MAREGNT"/>
<sequence length="136" mass="15540">MNPSADSTSSNSSLPKPVKNSSNTTSDESIPPVRTLPKQGKQIEAHPNADNQDKLWTEIDVLDDVRRMSKEDDLYEGFPPAFEKQLKQLRIAHVTLLQTMKRRRNKQKDIQEALDSNEDERKLVDDVMHCLNGLRD</sequence>
<dbReference type="Pfam" id="PF17242">
    <property type="entry name" value="DUF5315"/>
    <property type="match status" value="1"/>
</dbReference>
<dbReference type="EMBL" id="LT598486">
    <property type="protein sequence ID" value="SCW03604.1"/>
    <property type="molecule type" value="Genomic_DNA"/>
</dbReference>
<keyword evidence="3" id="KW-1185">Reference proteome</keyword>
<dbReference type="Proteomes" id="UP000190831">
    <property type="component" value="Chromosome G"/>
</dbReference>
<dbReference type="OrthoDB" id="4065597at2759"/>
<evidence type="ECO:0000313" key="3">
    <source>
        <dbReference type="Proteomes" id="UP000190831"/>
    </source>
</evidence>
<accession>A0A1G4MI92</accession>
<protein>
    <submittedName>
        <fullName evidence="2">LAFE_0G14136g1_1</fullName>
    </submittedName>
</protein>
<gene>
    <name evidence="2" type="ORF">LAFE_0G14136G</name>
</gene>
<evidence type="ECO:0000313" key="2">
    <source>
        <dbReference type="EMBL" id="SCW03604.1"/>
    </source>
</evidence>
<proteinExistence type="predicted"/>
<feature type="compositionally biased region" description="Low complexity" evidence="1">
    <location>
        <begin position="1"/>
        <end position="13"/>
    </location>
</feature>
<reference evidence="2 3" key="1">
    <citation type="submission" date="2016-03" db="EMBL/GenBank/DDBJ databases">
        <authorList>
            <person name="Devillers H."/>
        </authorList>
    </citation>
    <scope>NUCLEOTIDE SEQUENCE [LARGE SCALE GENOMIC DNA]</scope>
    <source>
        <strain evidence="2">CBS 6772</strain>
    </source>
</reference>
<name>A0A1G4MI92_LACFM</name>
<organism evidence="2 3">
    <name type="scientific">Lachancea fermentati</name>
    <name type="common">Zygosaccharomyces fermentati</name>
    <dbReference type="NCBI Taxonomy" id="4955"/>
    <lineage>
        <taxon>Eukaryota</taxon>
        <taxon>Fungi</taxon>
        <taxon>Dikarya</taxon>
        <taxon>Ascomycota</taxon>
        <taxon>Saccharomycotina</taxon>
        <taxon>Saccharomycetes</taxon>
        <taxon>Saccharomycetales</taxon>
        <taxon>Saccharomycetaceae</taxon>
        <taxon>Lachancea</taxon>
    </lineage>
</organism>
<feature type="region of interest" description="Disordered" evidence="1">
    <location>
        <begin position="1"/>
        <end position="52"/>
    </location>
</feature>